<sequence>MSAGVCYLHIQSQLAQLAGQLQQPDSALAMRSMMKISLLGCKGGAGTTTVAWQLFQAIGMQTSIPRCWCRAPAAPGS</sequence>
<gene>
    <name evidence="1" type="ORF">DMB90_08665</name>
</gene>
<evidence type="ECO:0008006" key="2">
    <source>
        <dbReference type="Google" id="ProtNLM"/>
    </source>
</evidence>
<accession>A0A5P6A9W9</accession>
<evidence type="ECO:0000313" key="1">
    <source>
        <dbReference type="EMBL" id="QFG76601.1"/>
    </source>
</evidence>
<proteinExistence type="predicted"/>
<dbReference type="AlphaFoldDB" id="A0A5P6A9W9"/>
<dbReference type="EMBL" id="CP029752">
    <property type="protein sequence ID" value="QFG76601.1"/>
    <property type="molecule type" value="Genomic_DNA"/>
</dbReference>
<name>A0A5P6A9W9_RAOPL</name>
<protein>
    <recommendedName>
        <fullName evidence="2">Cell division protein</fullName>
    </recommendedName>
</protein>
<reference evidence="1" key="1">
    <citation type="submission" date="2018-05" db="EMBL/GenBank/DDBJ databases">
        <title>Bacterial isolates from healthy term breastfed infants carrying antibiotic resistance genes.</title>
        <authorList>
            <person name="Casaburi G."/>
        </authorList>
    </citation>
    <scope>NUCLEOTIDE SEQUENCE [LARGE SCALE GENOMIC DNA]</scope>
    <source>
        <strain evidence="1">7084_4</strain>
    </source>
</reference>
<organism evidence="1">
    <name type="scientific">Raoultella planticola</name>
    <name type="common">Klebsiella planticola</name>
    <dbReference type="NCBI Taxonomy" id="575"/>
    <lineage>
        <taxon>Bacteria</taxon>
        <taxon>Pseudomonadati</taxon>
        <taxon>Pseudomonadota</taxon>
        <taxon>Gammaproteobacteria</taxon>
        <taxon>Enterobacterales</taxon>
        <taxon>Enterobacteriaceae</taxon>
        <taxon>Klebsiella/Raoultella group</taxon>
        <taxon>Raoultella</taxon>
    </lineage>
</organism>